<dbReference type="FunCoup" id="A0A2U3N1J9">
    <property type="interactions" value="128"/>
</dbReference>
<dbReference type="NCBIfam" id="TIGR00369">
    <property type="entry name" value="unchar_dom_1"/>
    <property type="match status" value="1"/>
</dbReference>
<dbReference type="AlphaFoldDB" id="A0A2U3N1J9"/>
<dbReference type="Pfam" id="PF03061">
    <property type="entry name" value="4HBT"/>
    <property type="match status" value="1"/>
</dbReference>
<evidence type="ECO:0000313" key="3">
    <source>
        <dbReference type="EMBL" id="SPL71495.1"/>
    </source>
</evidence>
<keyword evidence="4" id="KW-1185">Reference proteome</keyword>
<dbReference type="OrthoDB" id="32575at2"/>
<dbReference type="InterPro" id="IPR052723">
    <property type="entry name" value="Acyl-CoA_thioesterase_PaaI"/>
</dbReference>
<dbReference type="InParanoid" id="A0A2U3N1J9"/>
<protein>
    <submittedName>
        <fullName evidence="3">Acyl-coenzyme A thioesterase PaaI</fullName>
        <ecNumber evidence="3">3.1.2.-</ecNumber>
    </submittedName>
</protein>
<dbReference type="PANTHER" id="PTHR42856:SF1">
    <property type="entry name" value="ACYL-COENZYME A THIOESTERASE PAAI"/>
    <property type="match status" value="1"/>
</dbReference>
<dbReference type="Proteomes" id="UP000245974">
    <property type="component" value="Unassembled WGS sequence"/>
</dbReference>
<feature type="domain" description="Thioesterase" evidence="2">
    <location>
        <begin position="45"/>
        <end position="118"/>
    </location>
</feature>
<gene>
    <name evidence="3" type="primary">paaI</name>
    <name evidence="3" type="ORF">KPC_2673</name>
</gene>
<dbReference type="InterPro" id="IPR011973">
    <property type="entry name" value="PaaD"/>
</dbReference>
<dbReference type="InterPro" id="IPR029069">
    <property type="entry name" value="HotDog_dom_sf"/>
</dbReference>
<dbReference type="GO" id="GO:0016289">
    <property type="term" value="F:acyl-CoA hydrolase activity"/>
    <property type="evidence" value="ECO:0007669"/>
    <property type="project" value="TreeGrafter"/>
</dbReference>
<dbReference type="EMBL" id="OOGT01000142">
    <property type="protein sequence ID" value="SPL71495.1"/>
    <property type="molecule type" value="Genomic_DNA"/>
</dbReference>
<dbReference type="PANTHER" id="PTHR42856">
    <property type="entry name" value="ACYL-COENZYME A THIOESTERASE PAAI"/>
    <property type="match status" value="1"/>
</dbReference>
<accession>A0A2U3N1J9</accession>
<evidence type="ECO:0000313" key="4">
    <source>
        <dbReference type="Proteomes" id="UP000245974"/>
    </source>
</evidence>
<dbReference type="CDD" id="cd03443">
    <property type="entry name" value="PaaI_thioesterase"/>
    <property type="match status" value="1"/>
</dbReference>
<name>A0A2U3N1J9_9GAMM</name>
<dbReference type="InterPro" id="IPR003736">
    <property type="entry name" value="PAAI_dom"/>
</dbReference>
<dbReference type="Gene3D" id="3.10.129.10">
    <property type="entry name" value="Hotdog Thioesterase"/>
    <property type="match status" value="1"/>
</dbReference>
<dbReference type="SUPFAM" id="SSF54637">
    <property type="entry name" value="Thioesterase/thiol ester dehydrase-isomerase"/>
    <property type="match status" value="1"/>
</dbReference>
<dbReference type="NCBIfam" id="TIGR02286">
    <property type="entry name" value="PaaD"/>
    <property type="match status" value="1"/>
</dbReference>
<organism evidence="3 4">
    <name type="scientific">Acinetobacter stercoris</name>
    <dbReference type="NCBI Taxonomy" id="2126983"/>
    <lineage>
        <taxon>Bacteria</taxon>
        <taxon>Pseudomonadati</taxon>
        <taxon>Pseudomonadota</taxon>
        <taxon>Gammaproteobacteria</taxon>
        <taxon>Moraxellales</taxon>
        <taxon>Moraxellaceae</taxon>
        <taxon>Acinetobacter</taxon>
    </lineage>
</organism>
<evidence type="ECO:0000259" key="2">
    <source>
        <dbReference type="Pfam" id="PF03061"/>
    </source>
</evidence>
<proteinExistence type="predicted"/>
<sequence length="133" mass="14436">MDVLKGHALFNNDQVMQEIGADLVEFKEQYAKVQLLIEKRHTQGYGTCHGGTIFALADGAFAVACNTGEYPAVGQHCTISYLKPGKIGDTLTATAIFKAPSGRSEIYDISVTNQNGEIIAEFRGVSRMVIPKK</sequence>
<dbReference type="InterPro" id="IPR006683">
    <property type="entry name" value="Thioestr_dom"/>
</dbReference>
<dbReference type="EC" id="3.1.2.-" evidence="3"/>
<dbReference type="RefSeq" id="WP_121974917.1">
    <property type="nucleotide sequence ID" value="NZ_OOGT01000142.1"/>
</dbReference>
<keyword evidence="1 3" id="KW-0378">Hydrolase</keyword>
<evidence type="ECO:0000256" key="1">
    <source>
        <dbReference type="ARBA" id="ARBA00022801"/>
    </source>
</evidence>
<reference evidence="4" key="1">
    <citation type="submission" date="2018-03" db="EMBL/GenBank/DDBJ databases">
        <authorList>
            <person name="Blom J."/>
        </authorList>
    </citation>
    <scope>NUCLEOTIDE SEQUENCE [LARGE SCALE GENOMIC DNA]</scope>
    <source>
        <strain evidence="4">KPC-SM-21</strain>
    </source>
</reference>